<name>A0A8J2X4T3_9STRA</name>
<dbReference type="InterPro" id="IPR036249">
    <property type="entry name" value="Thioredoxin-like_sf"/>
</dbReference>
<keyword evidence="3" id="KW-1185">Reference proteome</keyword>
<comment type="caution">
    <text evidence="2">The sequence shown here is derived from an EMBL/GenBank/DDBJ whole genome shotgun (WGS) entry which is preliminary data.</text>
</comment>
<reference evidence="2" key="1">
    <citation type="submission" date="2021-11" db="EMBL/GenBank/DDBJ databases">
        <authorList>
            <consortium name="Genoscope - CEA"/>
            <person name="William W."/>
        </authorList>
    </citation>
    <scope>NUCLEOTIDE SEQUENCE</scope>
</reference>
<dbReference type="SUPFAM" id="SSF52833">
    <property type="entry name" value="Thioredoxin-like"/>
    <property type="match status" value="1"/>
</dbReference>
<dbReference type="EMBL" id="CAKKNE010000004">
    <property type="protein sequence ID" value="CAH0374726.1"/>
    <property type="molecule type" value="Genomic_DNA"/>
</dbReference>
<dbReference type="PANTHER" id="PTHR13887">
    <property type="entry name" value="GLUTATHIONE S-TRANSFERASE KAPPA"/>
    <property type="match status" value="1"/>
</dbReference>
<organism evidence="2 3">
    <name type="scientific">Pelagomonas calceolata</name>
    <dbReference type="NCBI Taxonomy" id="35677"/>
    <lineage>
        <taxon>Eukaryota</taxon>
        <taxon>Sar</taxon>
        <taxon>Stramenopiles</taxon>
        <taxon>Ochrophyta</taxon>
        <taxon>Pelagophyceae</taxon>
        <taxon>Pelagomonadales</taxon>
        <taxon>Pelagomonadaceae</taxon>
        <taxon>Pelagomonas</taxon>
    </lineage>
</organism>
<accession>A0A8J2X4T3</accession>
<evidence type="ECO:0000259" key="1">
    <source>
        <dbReference type="Pfam" id="PF01323"/>
    </source>
</evidence>
<dbReference type="Gene3D" id="3.40.30.10">
    <property type="entry name" value="Glutaredoxin"/>
    <property type="match status" value="1"/>
</dbReference>
<dbReference type="OrthoDB" id="196783at2759"/>
<sequence length="164" mass="18405">MIDPGTQENGEDYLAYNRRRWGSDGWTHSLRAKGRKVGAPFADWKIWPNTLRAHQLLRFAPREKEAQLKKACFEAIYENGENVSDPETICRIASENGVDVEGFRKVLDTPEAQQDVRRACAQASQRGVRGVPYFVVQGREDARPVGFSGAVDAPQLVEIFGEVL</sequence>
<feature type="domain" description="DSBA-like thioredoxin" evidence="1">
    <location>
        <begin position="47"/>
        <end position="158"/>
    </location>
</feature>
<protein>
    <recommendedName>
        <fullName evidence="1">DSBA-like thioredoxin domain-containing protein</fullName>
    </recommendedName>
</protein>
<dbReference type="InterPro" id="IPR001853">
    <property type="entry name" value="DSBA-like_thioredoxin_dom"/>
</dbReference>
<dbReference type="AlphaFoldDB" id="A0A8J2X4T3"/>
<dbReference type="Proteomes" id="UP000789595">
    <property type="component" value="Unassembled WGS sequence"/>
</dbReference>
<dbReference type="Pfam" id="PF01323">
    <property type="entry name" value="DSBA"/>
    <property type="match status" value="1"/>
</dbReference>
<dbReference type="PANTHER" id="PTHR13887:SF41">
    <property type="entry name" value="THIOREDOXIN SUPERFAMILY PROTEIN"/>
    <property type="match status" value="1"/>
</dbReference>
<evidence type="ECO:0000313" key="2">
    <source>
        <dbReference type="EMBL" id="CAH0374726.1"/>
    </source>
</evidence>
<dbReference type="GO" id="GO:0016491">
    <property type="term" value="F:oxidoreductase activity"/>
    <property type="evidence" value="ECO:0007669"/>
    <property type="project" value="InterPro"/>
</dbReference>
<gene>
    <name evidence="2" type="ORF">PECAL_4P20250</name>
</gene>
<proteinExistence type="predicted"/>
<evidence type="ECO:0000313" key="3">
    <source>
        <dbReference type="Proteomes" id="UP000789595"/>
    </source>
</evidence>